<evidence type="ECO:0000259" key="7">
    <source>
        <dbReference type="Pfam" id="PF04952"/>
    </source>
</evidence>
<comment type="pathway">
    <text evidence="5">Amino-acid degradation; L-arginine degradation via AST pathway; L-glutamate and succinate from L-arginine: step 5/5.</text>
</comment>
<dbReference type="NCBIfam" id="NF003706">
    <property type="entry name" value="PRK05324.1"/>
    <property type="match status" value="1"/>
</dbReference>
<comment type="cofactor">
    <cofactor evidence="5">
        <name>Zn(2+)</name>
        <dbReference type="ChEBI" id="CHEBI:29105"/>
    </cofactor>
    <text evidence="5">Binds 1 zinc ion per subunit.</text>
</comment>
<protein>
    <recommendedName>
        <fullName evidence="5 6">Succinylglutamate desuccinylase</fullName>
        <ecNumber evidence="5 6">3.5.1.96</ecNumber>
    </recommendedName>
</protein>
<comment type="caution">
    <text evidence="9">The sequence shown here is derived from an EMBL/GenBank/DDBJ whole genome shotgun (WGS) entry which is preliminary data.</text>
</comment>
<feature type="binding site" evidence="5">
    <location>
        <position position="162"/>
    </location>
    <ligand>
        <name>Zn(2+)</name>
        <dbReference type="ChEBI" id="CHEBI:29105"/>
    </ligand>
</feature>
<dbReference type="Pfam" id="PF24827">
    <property type="entry name" value="AstE_AspA_cat"/>
    <property type="match status" value="1"/>
</dbReference>
<feature type="binding site" evidence="5">
    <location>
        <position position="65"/>
    </location>
    <ligand>
        <name>Zn(2+)</name>
        <dbReference type="ChEBI" id="CHEBI:29105"/>
    </ligand>
</feature>
<evidence type="ECO:0000256" key="4">
    <source>
        <dbReference type="ARBA" id="ARBA00022833"/>
    </source>
</evidence>
<comment type="catalytic activity">
    <reaction evidence="5">
        <text>N-succinyl-L-glutamate + H2O = L-glutamate + succinate</text>
        <dbReference type="Rhea" id="RHEA:15169"/>
        <dbReference type="ChEBI" id="CHEBI:15377"/>
        <dbReference type="ChEBI" id="CHEBI:29985"/>
        <dbReference type="ChEBI" id="CHEBI:30031"/>
        <dbReference type="ChEBI" id="CHEBI:58763"/>
        <dbReference type="EC" id="3.5.1.96"/>
    </reaction>
</comment>
<accession>A0ABX1QX09</accession>
<dbReference type="Proteomes" id="UP000709336">
    <property type="component" value="Unassembled WGS sequence"/>
</dbReference>
<keyword evidence="10" id="KW-1185">Reference proteome</keyword>
<keyword evidence="3 5" id="KW-0378">Hydrolase</keyword>
<feature type="binding site" evidence="5">
    <location>
        <position position="68"/>
    </location>
    <ligand>
        <name>Zn(2+)</name>
        <dbReference type="ChEBI" id="CHEBI:29105"/>
    </ligand>
</feature>
<comment type="similarity">
    <text evidence="5">Belongs to the AspA/AstE family. Succinylglutamate desuccinylase subfamily.</text>
</comment>
<dbReference type="RefSeq" id="WP_169209333.1">
    <property type="nucleotide sequence ID" value="NZ_JAATNW010000001.1"/>
</dbReference>
<dbReference type="InterPro" id="IPR007036">
    <property type="entry name" value="Aste_AspA_hybrid_dom"/>
</dbReference>
<proteinExistence type="inferred from homology"/>
<dbReference type="PANTHER" id="PTHR15162:SF7">
    <property type="entry name" value="SUCCINYLGLUTAMATE DESUCCINYLASE"/>
    <property type="match status" value="1"/>
</dbReference>
<dbReference type="InterPro" id="IPR016681">
    <property type="entry name" value="SuccinylGlu_desuccinylase"/>
</dbReference>
<dbReference type="PIRSF" id="PIRSF017020">
    <property type="entry name" value="AstE"/>
    <property type="match status" value="1"/>
</dbReference>
<dbReference type="NCBIfam" id="TIGR03242">
    <property type="entry name" value="arg_catab_astE"/>
    <property type="match status" value="1"/>
</dbReference>
<keyword evidence="1 5" id="KW-0056">Arginine metabolism</keyword>
<evidence type="ECO:0000259" key="8">
    <source>
        <dbReference type="Pfam" id="PF24827"/>
    </source>
</evidence>
<evidence type="ECO:0000256" key="5">
    <source>
        <dbReference type="HAMAP-Rule" id="MF_00767"/>
    </source>
</evidence>
<evidence type="ECO:0000313" key="9">
    <source>
        <dbReference type="EMBL" id="NMH58785.1"/>
    </source>
</evidence>
<dbReference type="InterPro" id="IPR055438">
    <property type="entry name" value="AstE_AspA_cat"/>
</dbReference>
<dbReference type="EMBL" id="JAATNW010000001">
    <property type="protein sequence ID" value="NMH58785.1"/>
    <property type="molecule type" value="Genomic_DNA"/>
</dbReference>
<feature type="domain" description="Succinylglutamate desuccinylase/Aspartoacylase catalytic" evidence="8">
    <location>
        <begin position="56"/>
        <end position="252"/>
    </location>
</feature>
<feature type="domain" description="AstE/AspA barrel-sandwich hybrid" evidence="7">
    <location>
        <begin position="265"/>
        <end position="338"/>
    </location>
</feature>
<dbReference type="GO" id="GO:0009017">
    <property type="term" value="F:succinylglutamate desuccinylase activity"/>
    <property type="evidence" value="ECO:0007669"/>
    <property type="project" value="UniProtKB-EC"/>
</dbReference>
<dbReference type="CDD" id="cd03855">
    <property type="entry name" value="M14_ASTE"/>
    <property type="match status" value="1"/>
</dbReference>
<gene>
    <name evidence="5 9" type="primary">astE</name>
    <name evidence="9" type="ORF">HCJ96_01945</name>
</gene>
<dbReference type="Gene3D" id="3.40.630.10">
    <property type="entry name" value="Zn peptidases"/>
    <property type="match status" value="1"/>
</dbReference>
<evidence type="ECO:0000256" key="3">
    <source>
        <dbReference type="ARBA" id="ARBA00022801"/>
    </source>
</evidence>
<reference evidence="9 10" key="1">
    <citation type="submission" date="2020-03" db="EMBL/GenBank/DDBJ databases">
        <title>Alteromonas ponticola sp. nov., isolated from seawater.</title>
        <authorList>
            <person name="Yoon J.-H."/>
            <person name="Kim Y.-O."/>
        </authorList>
    </citation>
    <scope>NUCLEOTIDE SEQUENCE [LARGE SCALE GENOMIC DNA]</scope>
    <source>
        <strain evidence="9 10">MYP5</strain>
    </source>
</reference>
<evidence type="ECO:0000313" key="10">
    <source>
        <dbReference type="Proteomes" id="UP000709336"/>
    </source>
</evidence>
<dbReference type="InterPro" id="IPR050178">
    <property type="entry name" value="AspA/AstE_fam"/>
</dbReference>
<name>A0ABX1QX09_9ALTE</name>
<dbReference type="SUPFAM" id="SSF53187">
    <property type="entry name" value="Zn-dependent exopeptidases"/>
    <property type="match status" value="1"/>
</dbReference>
<feature type="active site" evidence="5">
    <location>
        <position position="226"/>
    </location>
</feature>
<dbReference type="Pfam" id="PF04952">
    <property type="entry name" value="AstE_AspA_hybrid"/>
    <property type="match status" value="1"/>
</dbReference>
<evidence type="ECO:0000256" key="1">
    <source>
        <dbReference type="ARBA" id="ARBA00022503"/>
    </source>
</evidence>
<keyword evidence="4 5" id="KW-0862">Zinc</keyword>
<evidence type="ECO:0000256" key="6">
    <source>
        <dbReference type="NCBIfam" id="TIGR03242"/>
    </source>
</evidence>
<dbReference type="HAMAP" id="MF_00767">
    <property type="entry name" value="Arg_catab_AstE"/>
    <property type="match status" value="1"/>
</dbReference>
<dbReference type="PANTHER" id="PTHR15162">
    <property type="entry name" value="ASPARTOACYLASE"/>
    <property type="match status" value="1"/>
</dbReference>
<keyword evidence="2 5" id="KW-0479">Metal-binding</keyword>
<sequence>MQRLTETGKFLEISRREPELLNTTTSFTLKNDTQVDVIAPGIIQFSPPLGADYSCKHIVLSSGVHGNETAPIEICDDLVQRILTSELTLKHRVLFLFGNLAAMDIAERFVEENMNRLFSGAHSAPPGLVNDERKRAKLLEDSITAFFADAGQGETRIHYDLHTAIRKSKNEKFAVYPYLHERTHSKSQLAFMAACGVKTILLSESATTTFSYYSSHKHNAHAFTVELGQVRPFGENDMSRFEQAKQSLTRLITEEDFAPEYPEKNMLIYRVNQVINREHENFQLHFDGDTPNFTDYSEGTVLASEPGKIYKAQQDGEAIVFPNAKVAIGQRALLTVVPTVLEKFDV</sequence>
<organism evidence="9 10">
    <name type="scientific">Alteromonas ponticola</name>
    <dbReference type="NCBI Taxonomy" id="2720613"/>
    <lineage>
        <taxon>Bacteria</taxon>
        <taxon>Pseudomonadati</taxon>
        <taxon>Pseudomonadota</taxon>
        <taxon>Gammaproteobacteria</taxon>
        <taxon>Alteromonadales</taxon>
        <taxon>Alteromonadaceae</taxon>
        <taxon>Alteromonas/Salinimonas group</taxon>
        <taxon>Alteromonas</taxon>
    </lineage>
</organism>
<comment type="function">
    <text evidence="5">Transforms N(2)-succinylglutamate into succinate and glutamate.</text>
</comment>
<evidence type="ECO:0000256" key="2">
    <source>
        <dbReference type="ARBA" id="ARBA00022723"/>
    </source>
</evidence>
<dbReference type="EC" id="3.5.1.96" evidence="5 6"/>